<organism evidence="2 3">
    <name type="scientific">Aureobasidium pullulans</name>
    <name type="common">Black yeast</name>
    <name type="synonym">Pullularia pullulans</name>
    <dbReference type="NCBI Taxonomy" id="5580"/>
    <lineage>
        <taxon>Eukaryota</taxon>
        <taxon>Fungi</taxon>
        <taxon>Dikarya</taxon>
        <taxon>Ascomycota</taxon>
        <taxon>Pezizomycotina</taxon>
        <taxon>Dothideomycetes</taxon>
        <taxon>Dothideomycetidae</taxon>
        <taxon>Dothideales</taxon>
        <taxon>Saccotheciaceae</taxon>
        <taxon>Aureobasidium</taxon>
    </lineage>
</organism>
<name>A0A4V6TE57_AURPU</name>
<reference evidence="2 3" key="1">
    <citation type="submission" date="2018-10" db="EMBL/GenBank/DDBJ databases">
        <title>Fifty Aureobasidium pullulans genomes reveal a recombining polyextremotolerant generalist.</title>
        <authorList>
            <person name="Gostincar C."/>
            <person name="Turk M."/>
            <person name="Zajc J."/>
            <person name="Gunde-Cimerman N."/>
        </authorList>
    </citation>
    <scope>NUCLEOTIDE SEQUENCE [LARGE SCALE GENOMIC DNA]</scope>
    <source>
        <strain evidence="2 3">EXF-6604</strain>
    </source>
</reference>
<dbReference type="EMBL" id="QZBD01000975">
    <property type="protein sequence ID" value="THY01603.1"/>
    <property type="molecule type" value="Genomic_DNA"/>
</dbReference>
<sequence>MLTSLMGIIEVQKRCKILSFINVTTIICVSFAFPLTTNTMSGLDLSLPTSVPGMARYRDRPMTLDSFAVYNLVGSQDEPSGLVETCNSLCPRDDYVRFCKTTPVKPQSLKSLIDLHLNTTAQEKFDPGLFLAIVRPDWKDEGICIVTLGDEDGKPDKFNIKVADSGILLVNLQIGNTDWSEAKENYKLGDDEEKQDPQPEGTFPDGASKRLPATGFYIGFYAIPDVDPLQLIRDVEPFHDGKAPEDRVCRFEGVLKPERDLVSQAMNSWHPQACMSNPYLCKMYMFIADSKNYKNDGLLMCSIKDHKTKRVACSQGVTVPNFCKIAQGRRGWDE</sequence>
<evidence type="ECO:0000256" key="1">
    <source>
        <dbReference type="SAM" id="MobiDB-lite"/>
    </source>
</evidence>
<feature type="region of interest" description="Disordered" evidence="1">
    <location>
        <begin position="188"/>
        <end position="208"/>
    </location>
</feature>
<protein>
    <submittedName>
        <fullName evidence="2">Uncharacterized protein</fullName>
    </submittedName>
</protein>
<evidence type="ECO:0000313" key="3">
    <source>
        <dbReference type="Proteomes" id="UP000306584"/>
    </source>
</evidence>
<comment type="caution">
    <text evidence="2">The sequence shown here is derived from an EMBL/GenBank/DDBJ whole genome shotgun (WGS) entry which is preliminary data.</text>
</comment>
<evidence type="ECO:0000313" key="2">
    <source>
        <dbReference type="EMBL" id="THY01603.1"/>
    </source>
</evidence>
<dbReference type="Proteomes" id="UP000306584">
    <property type="component" value="Unassembled WGS sequence"/>
</dbReference>
<accession>A0A4V6TE57</accession>
<gene>
    <name evidence="2" type="ORF">D6D01_10350</name>
</gene>
<dbReference type="AlphaFoldDB" id="A0A4V6TE57"/>
<proteinExistence type="predicted"/>